<dbReference type="GO" id="GO:0004497">
    <property type="term" value="F:monooxygenase activity"/>
    <property type="evidence" value="ECO:0007669"/>
    <property type="project" value="UniProtKB-KW"/>
</dbReference>
<keyword evidence="5" id="KW-1133">Transmembrane helix</keyword>
<comment type="similarity">
    <text evidence="2 4">Belongs to the cytochrome P450 family.</text>
</comment>
<keyword evidence="4" id="KW-0503">Monooxygenase</keyword>
<dbReference type="Pfam" id="PF00067">
    <property type="entry name" value="p450"/>
    <property type="match status" value="1"/>
</dbReference>
<dbReference type="OrthoDB" id="2843at2759"/>
<dbReference type="PRINTS" id="PR00463">
    <property type="entry name" value="EP450I"/>
</dbReference>
<sequence length="532" mass="59389">MTDLVATALGYPTVVIGVFGLVSVVGGVLVYLFTIKPALSPLNVIPGPKSTHWLFGSLKEIIDTKWSKGHFPQPALSWVKKYGGAVHYRAFLRHRVLITDPEALKHVFNTKADNYPRSTDSRLFLREIIGGDGLLSSEGDAHTHMRKMLMPHFGFAKVRQFIDVFAGQTQALSSQLDRLADTNAPVDMHDLFTKLTLDIIGLSAFGYDFQSLTNQNERVMAAYKMMNQPPSILFAVGRVYLPFFDRWPLRAIQRRNDAKRMLFQTVDDVISAKLKAPRRRTGAATDLVDLMLDNQSTEHKVSAEEARTHVMTFLTAGHETTSSTLCWVFSMLATHPEMETKARSECHDVAAANNGRIEWKSLGELKYVTAFIQETLRLYPTIAALATRETATDDYLPMASGKSYFVPKGTTIAVNTGALHRNPMYWSTPDEFVPERFLEGSEPFAADKVLRHGQGNTYYYMPFSAGAKNCIGMRFAMAELQVVVSNLLLKYSFKVTNQADLNPKQDGVSIKPVKLDMMVHRAATSFSTVDSP</sequence>
<dbReference type="InterPro" id="IPR001128">
    <property type="entry name" value="Cyt_P450"/>
</dbReference>
<dbReference type="InterPro" id="IPR050121">
    <property type="entry name" value="Cytochrome_P450_monoxygenase"/>
</dbReference>
<dbReference type="Gene3D" id="1.10.630.10">
    <property type="entry name" value="Cytochrome P450"/>
    <property type="match status" value="1"/>
</dbReference>
<dbReference type="GO" id="GO:0005506">
    <property type="term" value="F:iron ion binding"/>
    <property type="evidence" value="ECO:0007669"/>
    <property type="project" value="InterPro"/>
</dbReference>
<dbReference type="GO" id="GO:0016705">
    <property type="term" value="F:oxidoreductase activity, acting on paired donors, with incorporation or reduction of molecular oxygen"/>
    <property type="evidence" value="ECO:0007669"/>
    <property type="project" value="InterPro"/>
</dbReference>
<keyword evidence="3 4" id="KW-0349">Heme</keyword>
<evidence type="ECO:0008006" key="7">
    <source>
        <dbReference type="Google" id="ProtNLM"/>
    </source>
</evidence>
<proteinExistence type="inferred from homology"/>
<accession>W4GJQ4</accession>
<keyword evidence="4" id="KW-0560">Oxidoreductase</keyword>
<dbReference type="SUPFAM" id="SSF48264">
    <property type="entry name" value="Cytochrome P450"/>
    <property type="match status" value="1"/>
</dbReference>
<evidence type="ECO:0000256" key="4">
    <source>
        <dbReference type="RuleBase" id="RU000461"/>
    </source>
</evidence>
<dbReference type="STRING" id="112090.W4GJQ4"/>
<feature type="transmembrane region" description="Helical" evidence="5">
    <location>
        <begin position="12"/>
        <end position="33"/>
    </location>
</feature>
<dbReference type="RefSeq" id="XP_009830863.1">
    <property type="nucleotide sequence ID" value="XM_009832561.1"/>
</dbReference>
<dbReference type="InterPro" id="IPR017972">
    <property type="entry name" value="Cyt_P450_CS"/>
</dbReference>
<keyword evidence="5" id="KW-0472">Membrane</keyword>
<dbReference type="VEuPathDB" id="FungiDB:H257_07130"/>
<gene>
    <name evidence="6" type="ORF">H257_07130</name>
</gene>
<comment type="cofactor">
    <cofactor evidence="1 3">
        <name>heme</name>
        <dbReference type="ChEBI" id="CHEBI:30413"/>
    </cofactor>
</comment>
<keyword evidence="3 4" id="KW-0479">Metal-binding</keyword>
<protein>
    <recommendedName>
        <fullName evidence="7">Cytochrome P450</fullName>
    </recommendedName>
</protein>
<dbReference type="GO" id="GO:0020037">
    <property type="term" value="F:heme binding"/>
    <property type="evidence" value="ECO:0007669"/>
    <property type="project" value="InterPro"/>
</dbReference>
<dbReference type="InterPro" id="IPR036396">
    <property type="entry name" value="Cyt_P450_sf"/>
</dbReference>
<reference evidence="6" key="1">
    <citation type="submission" date="2013-12" db="EMBL/GenBank/DDBJ databases">
        <title>The Genome Sequence of Aphanomyces astaci APO3.</title>
        <authorList>
            <consortium name="The Broad Institute Genomics Platform"/>
            <person name="Russ C."/>
            <person name="Tyler B."/>
            <person name="van West P."/>
            <person name="Dieguez-Uribeondo J."/>
            <person name="Young S.K."/>
            <person name="Zeng Q."/>
            <person name="Gargeya S."/>
            <person name="Fitzgerald M."/>
            <person name="Abouelleil A."/>
            <person name="Alvarado L."/>
            <person name="Chapman S.B."/>
            <person name="Gainer-Dewar J."/>
            <person name="Goldberg J."/>
            <person name="Griggs A."/>
            <person name="Gujja S."/>
            <person name="Hansen M."/>
            <person name="Howarth C."/>
            <person name="Imamovic A."/>
            <person name="Ireland A."/>
            <person name="Larimer J."/>
            <person name="McCowan C."/>
            <person name="Murphy C."/>
            <person name="Pearson M."/>
            <person name="Poon T.W."/>
            <person name="Priest M."/>
            <person name="Roberts A."/>
            <person name="Saif S."/>
            <person name="Shea T."/>
            <person name="Sykes S."/>
            <person name="Wortman J."/>
            <person name="Nusbaum C."/>
            <person name="Birren B."/>
        </authorList>
    </citation>
    <scope>NUCLEOTIDE SEQUENCE [LARGE SCALE GENOMIC DNA]</scope>
    <source>
        <strain evidence="6">APO3</strain>
    </source>
</reference>
<dbReference type="GeneID" id="20809126"/>
<name>W4GJQ4_APHAT</name>
<evidence type="ECO:0000256" key="3">
    <source>
        <dbReference type="PIRSR" id="PIRSR602401-1"/>
    </source>
</evidence>
<dbReference type="PANTHER" id="PTHR24305:SF166">
    <property type="entry name" value="CYTOCHROME P450 12A4, MITOCHONDRIAL-RELATED"/>
    <property type="match status" value="1"/>
</dbReference>
<dbReference type="PANTHER" id="PTHR24305">
    <property type="entry name" value="CYTOCHROME P450"/>
    <property type="match status" value="1"/>
</dbReference>
<evidence type="ECO:0000256" key="5">
    <source>
        <dbReference type="SAM" id="Phobius"/>
    </source>
</evidence>
<evidence type="ECO:0000313" key="6">
    <source>
        <dbReference type="EMBL" id="ETV79927.1"/>
    </source>
</evidence>
<dbReference type="PRINTS" id="PR00385">
    <property type="entry name" value="P450"/>
</dbReference>
<dbReference type="AlphaFoldDB" id="W4GJQ4"/>
<organism evidence="6">
    <name type="scientific">Aphanomyces astaci</name>
    <name type="common">Crayfish plague agent</name>
    <dbReference type="NCBI Taxonomy" id="112090"/>
    <lineage>
        <taxon>Eukaryota</taxon>
        <taxon>Sar</taxon>
        <taxon>Stramenopiles</taxon>
        <taxon>Oomycota</taxon>
        <taxon>Saprolegniomycetes</taxon>
        <taxon>Saprolegniales</taxon>
        <taxon>Verrucalvaceae</taxon>
        <taxon>Aphanomyces</taxon>
    </lineage>
</organism>
<dbReference type="InterPro" id="IPR002401">
    <property type="entry name" value="Cyt_P450_E_grp-I"/>
</dbReference>
<keyword evidence="3 4" id="KW-0408">Iron</keyword>
<dbReference type="PROSITE" id="PS00086">
    <property type="entry name" value="CYTOCHROME_P450"/>
    <property type="match status" value="1"/>
</dbReference>
<evidence type="ECO:0000256" key="2">
    <source>
        <dbReference type="ARBA" id="ARBA00010617"/>
    </source>
</evidence>
<keyword evidence="5" id="KW-0812">Transmembrane</keyword>
<feature type="binding site" description="axial binding residue" evidence="3">
    <location>
        <position position="470"/>
    </location>
    <ligand>
        <name>heme</name>
        <dbReference type="ChEBI" id="CHEBI:30413"/>
    </ligand>
    <ligandPart>
        <name>Fe</name>
        <dbReference type="ChEBI" id="CHEBI:18248"/>
    </ligandPart>
</feature>
<evidence type="ECO:0000256" key="1">
    <source>
        <dbReference type="ARBA" id="ARBA00001971"/>
    </source>
</evidence>
<dbReference type="EMBL" id="KI913127">
    <property type="protein sequence ID" value="ETV79927.1"/>
    <property type="molecule type" value="Genomic_DNA"/>
</dbReference>